<dbReference type="EMBL" id="CAJNOQ010005356">
    <property type="protein sequence ID" value="CAF1095869.1"/>
    <property type="molecule type" value="Genomic_DNA"/>
</dbReference>
<evidence type="ECO:0000313" key="3">
    <source>
        <dbReference type="EMBL" id="CAF3630280.1"/>
    </source>
</evidence>
<dbReference type="PANTHER" id="PTHR31308:SF5">
    <property type="entry name" value="ERGOSTERYL-BETA-GLUCOSIDASE"/>
    <property type="match status" value="1"/>
</dbReference>
<evidence type="ECO:0000313" key="2">
    <source>
        <dbReference type="EMBL" id="CAF1095869.1"/>
    </source>
</evidence>
<evidence type="ECO:0000313" key="1">
    <source>
        <dbReference type="EMBL" id="CAF0845113.1"/>
    </source>
</evidence>
<dbReference type="Gene3D" id="3.20.20.80">
    <property type="entry name" value="Glycosidases"/>
    <property type="match status" value="1"/>
</dbReference>
<dbReference type="Proteomes" id="UP000663829">
    <property type="component" value="Unassembled WGS sequence"/>
</dbReference>
<dbReference type="EMBL" id="CAJNOK010002114">
    <property type="protein sequence ID" value="CAF0845113.1"/>
    <property type="molecule type" value="Genomic_DNA"/>
</dbReference>
<dbReference type="InterPro" id="IPR017853">
    <property type="entry name" value="GH"/>
</dbReference>
<evidence type="ECO:0000313" key="5">
    <source>
        <dbReference type="Proteomes" id="UP000663829"/>
    </source>
</evidence>
<gene>
    <name evidence="2" type="ORF">GPM918_LOCUS18502</name>
    <name evidence="1" type="ORF">OVA965_LOCUS6849</name>
    <name evidence="4" type="ORF">SRO942_LOCUS18499</name>
    <name evidence="3" type="ORF">TMI583_LOCUS6845</name>
</gene>
<dbReference type="EMBL" id="CAJOBA010002114">
    <property type="protein sequence ID" value="CAF3630280.1"/>
    <property type="molecule type" value="Genomic_DNA"/>
</dbReference>
<accession>A0A814NMQ2</accession>
<comment type="caution">
    <text evidence="2">The sequence shown here is derived from an EMBL/GenBank/DDBJ whole genome shotgun (WGS) entry which is preliminary data.</text>
</comment>
<dbReference type="InterPro" id="IPR052066">
    <property type="entry name" value="Glycosphingolipid_Hydrolases"/>
</dbReference>
<dbReference type="AlphaFoldDB" id="A0A814NMQ2"/>
<dbReference type="EMBL" id="CAJOBC010005356">
    <property type="protein sequence ID" value="CAF3861208.1"/>
    <property type="molecule type" value="Genomic_DNA"/>
</dbReference>
<sequence>MMKAFDNFYNNSIPPNVKQGDAPGPGLQDHYIGAIASLAARFVNNSAVLGFEIMNEPQPGTNIDQYTFSSNYLYPFYKRVIQAITGVRDDLPDCPHYAYESALNESVGLQTAVPVTEYGCGADADDTLLTPTIESQDKAMISAIVWPWKNNCFQARCQTSWSLYDLGSQNGSVANQNSPEPPNRVRILSRVHPRGVIGQLQHYFYNATTSSFVMTAKCLNQAALMSVNETLVYIPRRLNSSVSRVVVINPTCTGQYQVLVANTTDEIRALYQAELTNKHAETESNGLRRIAECYGNQYQTTDAAAEQVSAVKLDFSLTVSFTIEQIHLM</sequence>
<dbReference type="Proteomes" id="UP000681722">
    <property type="component" value="Unassembled WGS sequence"/>
</dbReference>
<dbReference type="Proteomes" id="UP000677228">
    <property type="component" value="Unassembled WGS sequence"/>
</dbReference>
<organism evidence="2 5">
    <name type="scientific">Didymodactylos carnosus</name>
    <dbReference type="NCBI Taxonomy" id="1234261"/>
    <lineage>
        <taxon>Eukaryota</taxon>
        <taxon>Metazoa</taxon>
        <taxon>Spiralia</taxon>
        <taxon>Gnathifera</taxon>
        <taxon>Rotifera</taxon>
        <taxon>Eurotatoria</taxon>
        <taxon>Bdelloidea</taxon>
        <taxon>Philodinida</taxon>
        <taxon>Philodinidae</taxon>
        <taxon>Didymodactylos</taxon>
    </lineage>
</organism>
<evidence type="ECO:0000313" key="4">
    <source>
        <dbReference type="EMBL" id="CAF3861208.1"/>
    </source>
</evidence>
<dbReference type="SUPFAM" id="SSF51445">
    <property type="entry name" value="(Trans)glycosidases"/>
    <property type="match status" value="1"/>
</dbReference>
<keyword evidence="5" id="KW-1185">Reference proteome</keyword>
<protein>
    <submittedName>
        <fullName evidence="2">Uncharacterized protein</fullName>
    </submittedName>
</protein>
<name>A0A814NMQ2_9BILA</name>
<proteinExistence type="predicted"/>
<dbReference type="Proteomes" id="UP000682733">
    <property type="component" value="Unassembled WGS sequence"/>
</dbReference>
<reference evidence="2" key="1">
    <citation type="submission" date="2021-02" db="EMBL/GenBank/DDBJ databases">
        <authorList>
            <person name="Nowell W R."/>
        </authorList>
    </citation>
    <scope>NUCLEOTIDE SEQUENCE</scope>
</reference>
<dbReference type="PANTHER" id="PTHR31308">
    <property type="match status" value="1"/>
</dbReference>